<keyword evidence="5 7" id="KW-0472">Membrane</keyword>
<organism evidence="8 9">
    <name type="scientific">Aeromicrobium phragmitis</name>
    <dbReference type="NCBI Taxonomy" id="2478914"/>
    <lineage>
        <taxon>Bacteria</taxon>
        <taxon>Bacillati</taxon>
        <taxon>Actinomycetota</taxon>
        <taxon>Actinomycetes</taxon>
        <taxon>Propionibacteriales</taxon>
        <taxon>Nocardioidaceae</taxon>
        <taxon>Aeromicrobium</taxon>
    </lineage>
</organism>
<keyword evidence="2" id="KW-1003">Cell membrane</keyword>
<evidence type="ECO:0000256" key="2">
    <source>
        <dbReference type="ARBA" id="ARBA00022475"/>
    </source>
</evidence>
<evidence type="ECO:0000256" key="1">
    <source>
        <dbReference type="ARBA" id="ARBA00004651"/>
    </source>
</evidence>
<evidence type="ECO:0000256" key="6">
    <source>
        <dbReference type="SAM" id="MobiDB-lite"/>
    </source>
</evidence>
<feature type="transmembrane region" description="Helical" evidence="7">
    <location>
        <begin position="12"/>
        <end position="30"/>
    </location>
</feature>
<dbReference type="Proteomes" id="UP000282515">
    <property type="component" value="Unassembled WGS sequence"/>
</dbReference>
<gene>
    <name evidence="8" type="ORF">D9V41_00080</name>
</gene>
<feature type="transmembrane region" description="Helical" evidence="7">
    <location>
        <begin position="224"/>
        <end position="252"/>
    </location>
</feature>
<feature type="transmembrane region" description="Helical" evidence="7">
    <location>
        <begin position="65"/>
        <end position="84"/>
    </location>
</feature>
<evidence type="ECO:0000256" key="5">
    <source>
        <dbReference type="ARBA" id="ARBA00023136"/>
    </source>
</evidence>
<feature type="transmembrane region" description="Helical" evidence="7">
    <location>
        <begin position="36"/>
        <end position="53"/>
    </location>
</feature>
<comment type="subcellular location">
    <subcellularLocation>
        <location evidence="1">Cell membrane</location>
        <topology evidence="1">Multi-pass membrane protein</topology>
    </subcellularLocation>
</comment>
<dbReference type="AlphaFoldDB" id="A0A3L8PRT8"/>
<name>A0A3L8PRT8_9ACTN</name>
<dbReference type="PANTHER" id="PTHR30482:SF20">
    <property type="entry name" value="HIGH-AFFINITY BRANCHED-CHAIN AMINO ACID TRANSPORT SYSTEM PERMEASE PROTEIN LIVM"/>
    <property type="match status" value="1"/>
</dbReference>
<feature type="region of interest" description="Disordered" evidence="6">
    <location>
        <begin position="331"/>
        <end position="352"/>
    </location>
</feature>
<feature type="transmembrane region" description="Helical" evidence="7">
    <location>
        <begin position="258"/>
        <end position="283"/>
    </location>
</feature>
<dbReference type="OrthoDB" id="9814461at2"/>
<keyword evidence="3 7" id="KW-0812">Transmembrane</keyword>
<evidence type="ECO:0000256" key="3">
    <source>
        <dbReference type="ARBA" id="ARBA00022692"/>
    </source>
</evidence>
<dbReference type="GO" id="GO:0015658">
    <property type="term" value="F:branched-chain amino acid transmembrane transporter activity"/>
    <property type="evidence" value="ECO:0007669"/>
    <property type="project" value="InterPro"/>
</dbReference>
<evidence type="ECO:0000313" key="8">
    <source>
        <dbReference type="EMBL" id="RLV57098.1"/>
    </source>
</evidence>
<comment type="caution">
    <text evidence="8">The sequence shown here is derived from an EMBL/GenBank/DDBJ whole genome shotgun (WGS) entry which is preliminary data.</text>
</comment>
<protein>
    <submittedName>
        <fullName evidence="8">Branched-chain amino acid ABC transporter permease</fullName>
    </submittedName>
</protein>
<dbReference type="InterPro" id="IPR001851">
    <property type="entry name" value="ABC_transp_permease"/>
</dbReference>
<feature type="transmembrane region" description="Helical" evidence="7">
    <location>
        <begin position="295"/>
        <end position="319"/>
    </location>
</feature>
<dbReference type="CDD" id="cd06581">
    <property type="entry name" value="TM_PBP1_LivM_like"/>
    <property type="match status" value="1"/>
</dbReference>
<evidence type="ECO:0000256" key="4">
    <source>
        <dbReference type="ARBA" id="ARBA00022989"/>
    </source>
</evidence>
<accession>A0A3L8PRT8</accession>
<evidence type="ECO:0000256" key="7">
    <source>
        <dbReference type="SAM" id="Phobius"/>
    </source>
</evidence>
<keyword evidence="4 7" id="KW-1133">Transmembrane helix</keyword>
<keyword evidence="9" id="KW-1185">Reference proteome</keyword>
<dbReference type="GO" id="GO:0005886">
    <property type="term" value="C:plasma membrane"/>
    <property type="evidence" value="ECO:0007669"/>
    <property type="project" value="UniProtKB-SubCell"/>
</dbReference>
<proteinExistence type="predicted"/>
<reference evidence="8 9" key="1">
    <citation type="submission" date="2018-10" db="EMBL/GenBank/DDBJ databases">
        <title>Aeromicrobium sp. 9W16Y-2 whole genome shotgun sequence.</title>
        <authorList>
            <person name="Li F."/>
        </authorList>
    </citation>
    <scope>NUCLEOTIDE SEQUENCE [LARGE SCALE GENOMIC DNA]</scope>
    <source>
        <strain evidence="8 9">9W16Y-2</strain>
    </source>
</reference>
<sequence>MTTQVLVRLRTPLLLCAIAGVVAVAGLAGGPTVERVAVLALISIVFVTGLSTFSANSGIMSFGHVAFMALGAYTAAFLTIPVPLKGTLFSQLPEPMSFLRELQSSFVVAVVVGGLVAAVLGLITAPGIARLSGLQSGIATLAVLMVTYNVLSSWTSVTRGSSSMIGIPQATTLWSGLGFAVAAIIVAWAYQSSRSGLQLRASREDYWASVASGVSVGRHRATAWVLSAFLCGAAGALYASFITSFNVSVFFLSTTFSFIVMVVLGGYLSLSGAVLGAVGVSLLQEVLRRFQDGQFTGGSALPAGVADLMLAALLLVVLIKFPLGLMGSGELGQRGRQQQTDEVEPQPEGASA</sequence>
<dbReference type="InterPro" id="IPR043428">
    <property type="entry name" value="LivM-like"/>
</dbReference>
<dbReference type="EMBL" id="RDBF01000001">
    <property type="protein sequence ID" value="RLV57098.1"/>
    <property type="molecule type" value="Genomic_DNA"/>
</dbReference>
<feature type="transmembrane region" description="Helical" evidence="7">
    <location>
        <begin position="171"/>
        <end position="190"/>
    </location>
</feature>
<dbReference type="RefSeq" id="WP_121792507.1">
    <property type="nucleotide sequence ID" value="NZ_RDBF01000001.1"/>
</dbReference>
<feature type="transmembrane region" description="Helical" evidence="7">
    <location>
        <begin position="131"/>
        <end position="151"/>
    </location>
</feature>
<feature type="transmembrane region" description="Helical" evidence="7">
    <location>
        <begin position="104"/>
        <end position="124"/>
    </location>
</feature>
<dbReference type="PANTHER" id="PTHR30482">
    <property type="entry name" value="HIGH-AFFINITY BRANCHED-CHAIN AMINO ACID TRANSPORT SYSTEM PERMEASE"/>
    <property type="match status" value="1"/>
</dbReference>
<dbReference type="Pfam" id="PF02653">
    <property type="entry name" value="BPD_transp_2"/>
    <property type="match status" value="1"/>
</dbReference>
<evidence type="ECO:0000313" key="9">
    <source>
        <dbReference type="Proteomes" id="UP000282515"/>
    </source>
</evidence>